<gene>
    <name evidence="7" type="ORF">FM119_08015</name>
</gene>
<sequence length="703" mass="73219">MPNPHTPRRRSRRPALVSALLTVGLAAGTLVAVAPAAHALTPSAGWAELEGRIDAIVDEAAADGVTLGVSAEDLSGLYGAGTIDAGSQEPVKAASVIKLPLLALLMDEADHGRLSLDESVTIPAGSSNIVGGAGTLQGRQFPLDITVRELMELMVQVSDNTATNVLIDRAGGFDRINAYIEGLGYDTLWLGRKMIHTATPPLGENWINAAEVTDLIARLYRHDILSASSSEHIIGLMKGQLVNTKFGAVIPREHLANKTGELGDVSHDSGIILLDGHEVALTVTSSYAAGRSQTEVNRYVQRVASTVYGFLQEPVEEEIPAPTIGVSDEWPELSDAIQPVIDEARAAGVDVGVAVRDLSGSYDDRALFLGKLDRYTTASTIKLALAATVMTQVQSGELDLDDVATITEDERYGGSGVLKDRAFPQDVTVGEMLDLMVTVSDNTATNKLADVVGGVDRISDVIAAAGISAGDLHFGRKMFGPVVPSWGDVWLTPVGMDQLLTSFYRIAESDDEAATPSARSAQDYLTPESARTIIGLMLDQQVKTKLGASIPAEVLAHKTGENDTVSHDVGLLLVPGQELTLSVFTTAGEGFSGDLQATANPYVQRIGAIVYEYVLATTPDDGSETPGATPTPTPEPTSGATETPAPTADADSTTGPAAAGGGSDGTLADTGAQGTGALLGVLAVLVLAGTAGLIGARHRRSRG</sequence>
<dbReference type="OrthoDB" id="3174977at2"/>
<dbReference type="Proteomes" id="UP000196778">
    <property type="component" value="Unassembled WGS sequence"/>
</dbReference>
<accession>A0A1R4JKZ6</accession>
<feature type="signal peptide" evidence="5">
    <location>
        <begin position="1"/>
        <end position="39"/>
    </location>
</feature>
<dbReference type="PROSITE" id="PS51318">
    <property type="entry name" value="TAT"/>
    <property type="match status" value="1"/>
</dbReference>
<feature type="domain" description="Beta-lactamase class A catalytic" evidence="6">
    <location>
        <begin position="70"/>
        <end position="283"/>
    </location>
</feature>
<proteinExistence type="predicted"/>
<keyword evidence="4" id="KW-0812">Transmembrane</keyword>
<keyword evidence="4" id="KW-0472">Membrane</keyword>
<dbReference type="PANTHER" id="PTHR35333:SF3">
    <property type="entry name" value="BETA-LACTAMASE-TYPE TRANSPEPTIDASE FOLD CONTAINING PROTEIN"/>
    <property type="match status" value="1"/>
</dbReference>
<evidence type="ECO:0000256" key="1">
    <source>
        <dbReference type="ARBA" id="ARBA00018879"/>
    </source>
</evidence>
<organism evidence="7 8">
    <name type="scientific">Mycetocola reblochoni REB411</name>
    <dbReference type="NCBI Taxonomy" id="1255698"/>
    <lineage>
        <taxon>Bacteria</taxon>
        <taxon>Bacillati</taxon>
        <taxon>Actinomycetota</taxon>
        <taxon>Actinomycetes</taxon>
        <taxon>Micrococcales</taxon>
        <taxon>Microbacteriaceae</taxon>
        <taxon>Mycetocola</taxon>
    </lineage>
</organism>
<dbReference type="EMBL" id="FUKR01000045">
    <property type="protein sequence ID" value="SJN32475.1"/>
    <property type="molecule type" value="Genomic_DNA"/>
</dbReference>
<dbReference type="InterPro" id="IPR000871">
    <property type="entry name" value="Beta-lactam_class-A"/>
</dbReference>
<reference evidence="8" key="1">
    <citation type="submission" date="2017-02" db="EMBL/GenBank/DDBJ databases">
        <authorList>
            <person name="Dridi B."/>
        </authorList>
    </citation>
    <scope>NUCLEOTIDE SEQUENCE [LARGE SCALE GENOMIC DNA]</scope>
    <source>
        <strain evidence="8">EB411</strain>
    </source>
</reference>
<feature type="domain" description="Beta-lactamase class A catalytic" evidence="6">
    <location>
        <begin position="352"/>
        <end position="585"/>
    </location>
</feature>
<keyword evidence="5" id="KW-0732">Signal</keyword>
<dbReference type="PANTHER" id="PTHR35333">
    <property type="entry name" value="BETA-LACTAMASE"/>
    <property type="match status" value="1"/>
</dbReference>
<feature type="compositionally biased region" description="Low complexity" evidence="3">
    <location>
        <begin position="636"/>
        <end position="657"/>
    </location>
</feature>
<evidence type="ECO:0000256" key="2">
    <source>
        <dbReference type="ARBA" id="ARBA00030171"/>
    </source>
</evidence>
<dbReference type="InterPro" id="IPR006311">
    <property type="entry name" value="TAT_signal"/>
</dbReference>
<feature type="chain" id="PRO_5012142116" description="Beta-lactamase" evidence="5">
    <location>
        <begin position="40"/>
        <end position="703"/>
    </location>
</feature>
<feature type="region of interest" description="Disordered" evidence="3">
    <location>
        <begin position="619"/>
        <end position="667"/>
    </location>
</feature>
<name>A0A1R4JKZ6_9MICO</name>
<dbReference type="InterPro" id="IPR045155">
    <property type="entry name" value="Beta-lactam_cat"/>
</dbReference>
<evidence type="ECO:0000256" key="3">
    <source>
        <dbReference type="SAM" id="MobiDB-lite"/>
    </source>
</evidence>
<dbReference type="GO" id="GO:0030655">
    <property type="term" value="P:beta-lactam antibiotic catabolic process"/>
    <property type="evidence" value="ECO:0007669"/>
    <property type="project" value="InterPro"/>
</dbReference>
<protein>
    <recommendedName>
        <fullName evidence="1">Beta-lactamase</fullName>
    </recommendedName>
    <alternativeName>
        <fullName evidence="2">Penicillinase</fullName>
    </alternativeName>
</protein>
<dbReference type="GO" id="GO:0008800">
    <property type="term" value="F:beta-lactamase activity"/>
    <property type="evidence" value="ECO:0007669"/>
    <property type="project" value="InterPro"/>
</dbReference>
<keyword evidence="7" id="KW-0378">Hydrolase</keyword>
<dbReference type="SUPFAM" id="SSF56601">
    <property type="entry name" value="beta-lactamase/transpeptidase-like"/>
    <property type="match status" value="2"/>
</dbReference>
<keyword evidence="8" id="KW-1185">Reference proteome</keyword>
<dbReference type="Gene3D" id="3.40.710.10">
    <property type="entry name" value="DD-peptidase/beta-lactamase superfamily"/>
    <property type="match status" value="2"/>
</dbReference>
<dbReference type="RefSeq" id="WP_087137159.1">
    <property type="nucleotide sequence ID" value="NZ_FUKR01000045.1"/>
</dbReference>
<dbReference type="AlphaFoldDB" id="A0A1R4JKZ6"/>
<evidence type="ECO:0000313" key="8">
    <source>
        <dbReference type="Proteomes" id="UP000196778"/>
    </source>
</evidence>
<evidence type="ECO:0000256" key="4">
    <source>
        <dbReference type="SAM" id="Phobius"/>
    </source>
</evidence>
<dbReference type="InterPro" id="IPR012338">
    <property type="entry name" value="Beta-lactam/transpept-like"/>
</dbReference>
<feature type="transmembrane region" description="Helical" evidence="4">
    <location>
        <begin position="676"/>
        <end position="696"/>
    </location>
</feature>
<evidence type="ECO:0000259" key="6">
    <source>
        <dbReference type="Pfam" id="PF13354"/>
    </source>
</evidence>
<dbReference type="GO" id="GO:0046677">
    <property type="term" value="P:response to antibiotic"/>
    <property type="evidence" value="ECO:0007669"/>
    <property type="project" value="InterPro"/>
</dbReference>
<evidence type="ECO:0000256" key="5">
    <source>
        <dbReference type="SAM" id="SignalP"/>
    </source>
</evidence>
<dbReference type="Pfam" id="PF13354">
    <property type="entry name" value="Beta-lactamase2"/>
    <property type="match status" value="2"/>
</dbReference>
<evidence type="ECO:0000313" key="7">
    <source>
        <dbReference type="EMBL" id="SJN32475.1"/>
    </source>
</evidence>
<keyword evidence="4" id="KW-1133">Transmembrane helix</keyword>